<dbReference type="PROSITE" id="PS00600">
    <property type="entry name" value="AA_TRANSFER_CLASS_3"/>
    <property type="match status" value="1"/>
</dbReference>
<dbReference type="InterPro" id="IPR015424">
    <property type="entry name" value="PyrdxlP-dep_Trfase"/>
</dbReference>
<dbReference type="NCBIfam" id="NF004624">
    <property type="entry name" value="PRK05964.1"/>
    <property type="match status" value="1"/>
</dbReference>
<organism evidence="9 10">
    <name type="scientific">Wickerhamomyces ciferrii (strain ATCC 14091 / BCRC 22168 / CBS 111 / JCM 3599 / NBRC 0793 / NRRL Y-1031 F-60-10)</name>
    <name type="common">Yeast</name>
    <name type="synonym">Pichia ciferrii</name>
    <dbReference type="NCBI Taxonomy" id="1206466"/>
    <lineage>
        <taxon>Eukaryota</taxon>
        <taxon>Fungi</taxon>
        <taxon>Dikarya</taxon>
        <taxon>Ascomycota</taxon>
        <taxon>Saccharomycotina</taxon>
        <taxon>Saccharomycetes</taxon>
        <taxon>Phaffomycetales</taxon>
        <taxon>Wickerhamomycetaceae</taxon>
        <taxon>Wickerhamomyces</taxon>
    </lineage>
</organism>
<dbReference type="HOGENOM" id="CLU_016922_4_3_1"/>
<keyword evidence="9" id="KW-0413">Isomerase</keyword>
<comment type="cofactor">
    <cofactor evidence="1">
        <name>pyridoxal 5'-phosphate</name>
        <dbReference type="ChEBI" id="CHEBI:597326"/>
    </cofactor>
</comment>
<protein>
    <submittedName>
        <fullName evidence="9">Glutamate-1-semialdehyde 2,1-aminomutase</fullName>
        <ecNumber evidence="9">5.4.3.8</ecNumber>
    </submittedName>
</protein>
<dbReference type="InterPro" id="IPR005814">
    <property type="entry name" value="Aminotrans_3"/>
</dbReference>
<dbReference type="InterPro" id="IPR015421">
    <property type="entry name" value="PyrdxlP-dep_Trfase_major"/>
</dbReference>
<dbReference type="eggNOG" id="KOG1401">
    <property type="taxonomic scope" value="Eukaryota"/>
</dbReference>
<gene>
    <name evidence="9" type="ORF">BN7_6326</name>
</gene>
<comment type="caution">
    <text evidence="9">The sequence shown here is derived from an EMBL/GenBank/DDBJ whole genome shotgun (WGS) entry which is preliminary data.</text>
</comment>
<dbReference type="PANTHER" id="PTHR42684:SF17">
    <property type="entry name" value="ADENOSYLMETHIONINE-8-AMINO-7-OXONONANOATE AMINOTRANSFERASE"/>
    <property type="match status" value="1"/>
</dbReference>
<reference evidence="9 10" key="1">
    <citation type="journal article" date="2012" name="Eukaryot. Cell">
        <title>Draft genome sequence of Wickerhamomyces ciferrii NRRL Y-1031 F-60-10.</title>
        <authorList>
            <person name="Schneider J."/>
            <person name="Andrea H."/>
            <person name="Blom J."/>
            <person name="Jaenicke S."/>
            <person name="Ruckert C."/>
            <person name="Schorsch C."/>
            <person name="Szczepanowski R."/>
            <person name="Farwick M."/>
            <person name="Goesmann A."/>
            <person name="Puhler A."/>
            <person name="Schaffer S."/>
            <person name="Tauch A."/>
            <person name="Kohler T."/>
            <person name="Brinkrolf K."/>
        </authorList>
    </citation>
    <scope>NUCLEOTIDE SEQUENCE [LARGE SCALE GENOMIC DNA]</scope>
    <source>
        <strain evidence="10">ATCC 14091 / BCRC 22168 / CBS 111 / JCM 3599 / NBRC 0793 / NRRL Y-1031 F-60-10</strain>
    </source>
</reference>
<keyword evidence="6" id="KW-0093">Biotin biosynthesis</keyword>
<dbReference type="FunCoup" id="K0KZG5">
    <property type="interactions" value="240"/>
</dbReference>
<dbReference type="SUPFAM" id="SSF53383">
    <property type="entry name" value="PLP-dependent transferases"/>
    <property type="match status" value="1"/>
</dbReference>
<dbReference type="UniPathway" id="UPA00078"/>
<comment type="pathway">
    <text evidence="2">Cofactor biosynthesis; biotin biosynthesis.</text>
</comment>
<dbReference type="CDD" id="cd00610">
    <property type="entry name" value="OAT_like"/>
    <property type="match status" value="1"/>
</dbReference>
<keyword evidence="7 8" id="KW-0663">Pyridoxal phosphate</keyword>
<comment type="similarity">
    <text evidence="8">Belongs to the class-III pyridoxal-phosphate-dependent aminotransferase family.</text>
</comment>
<evidence type="ECO:0000256" key="2">
    <source>
        <dbReference type="ARBA" id="ARBA00004746"/>
    </source>
</evidence>
<dbReference type="Gene3D" id="3.90.1150.10">
    <property type="entry name" value="Aspartate Aminotransferase, domain 1"/>
    <property type="match status" value="1"/>
</dbReference>
<dbReference type="InParanoid" id="K0KZG5"/>
<evidence type="ECO:0000313" key="10">
    <source>
        <dbReference type="Proteomes" id="UP000009328"/>
    </source>
</evidence>
<dbReference type="FunFam" id="3.40.640.10:FF:000041">
    <property type="entry name" value="Adenosylmethionine-8-amino-7-oxononanoate aminotransferase"/>
    <property type="match status" value="1"/>
</dbReference>
<evidence type="ECO:0000256" key="3">
    <source>
        <dbReference type="ARBA" id="ARBA00022576"/>
    </source>
</evidence>
<sequence length="435" mass="48728">MSSIEDKLEFDRKHIWHPYTSLTKPLTCHHVDSADGVHINLSSGEKCVDGMSSWWCAIHGYSNSELNKAALEQIGKMSHVMFGGLTHDPAIKLVEKLLKLVDDKLDCCFLADSGSVSVEVSLKMAIQYCHANGQPQKDRFLTISNGYHGDTFGAMSVCDPINSMHTLYSGYMSDKHIFARTPQCKFNEEWDPKDVVDFEQKLISNHKNIAAVIIEPILQGAGGMRMYHPMYLKRVRQLCDEYGILLILDEIATGFGRTGKLFAYEHSDIVPDILLVGKALTGGYMTLAALTCQRFVAEMIGNDPKTGGSMMHGPTFMGNPLACAVAIKSLELIETGEWKKQCKFIESILGTELMRLENCSIVKDIRILGAVGVVELNLPVDMGWFQKLFVTKHNVWIRPFNRLVYIMPPYIIKEKELLQLTNAVVDVVQCFSQKV</sequence>
<dbReference type="Proteomes" id="UP000009328">
    <property type="component" value="Unassembled WGS sequence"/>
</dbReference>
<evidence type="ECO:0000256" key="4">
    <source>
        <dbReference type="ARBA" id="ARBA00022679"/>
    </source>
</evidence>
<dbReference type="EMBL" id="CAIF01000264">
    <property type="protein sequence ID" value="CCH46729.1"/>
    <property type="molecule type" value="Genomic_DNA"/>
</dbReference>
<keyword evidence="3" id="KW-0032">Aminotransferase</keyword>
<dbReference type="NCBIfam" id="NF005940">
    <property type="entry name" value="PRK07986.1"/>
    <property type="match status" value="1"/>
</dbReference>
<keyword evidence="4" id="KW-0808">Transferase</keyword>
<dbReference type="InterPro" id="IPR015422">
    <property type="entry name" value="PyrdxlP-dep_Trfase_small"/>
</dbReference>
<dbReference type="EC" id="5.4.3.8" evidence="9"/>
<dbReference type="NCBIfam" id="TIGR00508">
    <property type="entry name" value="bioA"/>
    <property type="match status" value="1"/>
</dbReference>
<evidence type="ECO:0000313" key="9">
    <source>
        <dbReference type="EMBL" id="CCH46729.1"/>
    </source>
</evidence>
<name>K0KZG5_WICCF</name>
<keyword evidence="5" id="KW-0949">S-adenosyl-L-methionine</keyword>
<dbReference type="Gene3D" id="3.40.640.10">
    <property type="entry name" value="Type I PLP-dependent aspartate aminotransferase-like (Major domain)"/>
    <property type="match status" value="1"/>
</dbReference>
<dbReference type="GO" id="GO:0009102">
    <property type="term" value="P:biotin biosynthetic process"/>
    <property type="evidence" value="ECO:0007669"/>
    <property type="project" value="UniProtKB-UniPathway"/>
</dbReference>
<dbReference type="GO" id="GO:0004015">
    <property type="term" value="F:adenosylmethionine-8-amino-7-oxononanoate transaminase activity"/>
    <property type="evidence" value="ECO:0007669"/>
    <property type="project" value="InterPro"/>
</dbReference>
<dbReference type="PANTHER" id="PTHR42684">
    <property type="entry name" value="ADENOSYLMETHIONINE-8-AMINO-7-OXONONANOATE AMINOTRANSFERASE"/>
    <property type="match status" value="1"/>
</dbReference>
<dbReference type="GO" id="GO:0030170">
    <property type="term" value="F:pyridoxal phosphate binding"/>
    <property type="evidence" value="ECO:0007669"/>
    <property type="project" value="InterPro"/>
</dbReference>
<dbReference type="STRING" id="1206466.K0KZG5"/>
<dbReference type="InterPro" id="IPR049704">
    <property type="entry name" value="Aminotrans_3_PPA_site"/>
</dbReference>
<dbReference type="HAMAP" id="MF_00834">
    <property type="entry name" value="BioA"/>
    <property type="match status" value="1"/>
</dbReference>
<dbReference type="Pfam" id="PF00202">
    <property type="entry name" value="Aminotran_3"/>
    <property type="match status" value="1"/>
</dbReference>
<dbReference type="InterPro" id="IPR005815">
    <property type="entry name" value="BioA"/>
</dbReference>
<dbReference type="AlphaFoldDB" id="K0KZG5"/>
<accession>K0KZG5</accession>
<keyword evidence="10" id="KW-1185">Reference proteome</keyword>
<evidence type="ECO:0000256" key="5">
    <source>
        <dbReference type="ARBA" id="ARBA00022691"/>
    </source>
</evidence>
<evidence type="ECO:0000256" key="1">
    <source>
        <dbReference type="ARBA" id="ARBA00001933"/>
    </source>
</evidence>
<dbReference type="GO" id="GO:0042286">
    <property type="term" value="F:glutamate-1-semialdehyde 2,1-aminomutase activity"/>
    <property type="evidence" value="ECO:0007669"/>
    <property type="project" value="UniProtKB-EC"/>
</dbReference>
<evidence type="ECO:0000256" key="7">
    <source>
        <dbReference type="ARBA" id="ARBA00022898"/>
    </source>
</evidence>
<proteinExistence type="inferred from homology"/>
<evidence type="ECO:0000256" key="6">
    <source>
        <dbReference type="ARBA" id="ARBA00022756"/>
    </source>
</evidence>
<evidence type="ECO:0000256" key="8">
    <source>
        <dbReference type="RuleBase" id="RU003560"/>
    </source>
</evidence>